<dbReference type="EMBL" id="JASNQZ010000017">
    <property type="protein sequence ID" value="KAL0945686.1"/>
    <property type="molecule type" value="Genomic_DNA"/>
</dbReference>
<name>A0ABR3IQY7_9AGAR</name>
<keyword evidence="2" id="KW-1185">Reference proteome</keyword>
<dbReference type="Proteomes" id="UP001556367">
    <property type="component" value="Unassembled WGS sequence"/>
</dbReference>
<evidence type="ECO:0000313" key="1">
    <source>
        <dbReference type="EMBL" id="KAL0945686.1"/>
    </source>
</evidence>
<reference evidence="2" key="1">
    <citation type="submission" date="2024-06" db="EMBL/GenBank/DDBJ databases">
        <title>Multi-omics analyses provide insights into the biosynthesis of the anticancer antibiotic pleurotin in Hohenbuehelia grisea.</title>
        <authorList>
            <person name="Weaver J.A."/>
            <person name="Alberti F."/>
        </authorList>
    </citation>
    <scope>NUCLEOTIDE SEQUENCE [LARGE SCALE GENOMIC DNA]</scope>
    <source>
        <strain evidence="2">T-177</strain>
    </source>
</reference>
<organism evidence="1 2">
    <name type="scientific">Hohenbuehelia grisea</name>
    <dbReference type="NCBI Taxonomy" id="104357"/>
    <lineage>
        <taxon>Eukaryota</taxon>
        <taxon>Fungi</taxon>
        <taxon>Dikarya</taxon>
        <taxon>Basidiomycota</taxon>
        <taxon>Agaricomycotina</taxon>
        <taxon>Agaricomycetes</taxon>
        <taxon>Agaricomycetidae</taxon>
        <taxon>Agaricales</taxon>
        <taxon>Pleurotineae</taxon>
        <taxon>Pleurotaceae</taxon>
        <taxon>Hohenbuehelia</taxon>
    </lineage>
</organism>
<protein>
    <submittedName>
        <fullName evidence="1">Uncharacterized protein</fullName>
    </submittedName>
</protein>
<gene>
    <name evidence="1" type="ORF">HGRIS_014837</name>
</gene>
<accession>A0ABR3IQY7</accession>
<comment type="caution">
    <text evidence="1">The sequence shown here is derived from an EMBL/GenBank/DDBJ whole genome shotgun (WGS) entry which is preliminary data.</text>
</comment>
<evidence type="ECO:0000313" key="2">
    <source>
        <dbReference type="Proteomes" id="UP001556367"/>
    </source>
</evidence>
<sequence>MRSQQVVSDRGDCRDMPIVGREIHTATQPAPTKRCGRHLVQELFLTKFLESLLHATRNQEWAQAVTIVGRRVATHHRAHAVPNLTILTTITTGK</sequence>
<proteinExistence type="predicted"/>